<dbReference type="OrthoDB" id="582926at2"/>
<keyword evidence="11" id="KW-1185">Reference proteome</keyword>
<gene>
    <name evidence="10" type="ordered locus">PCC8801_3168</name>
</gene>
<dbReference type="UniPathway" id="UPA00077">
    <property type="reaction ID" value="UER00155"/>
</dbReference>
<dbReference type="RefSeq" id="WP_012596408.1">
    <property type="nucleotide sequence ID" value="NC_011726.1"/>
</dbReference>
<evidence type="ECO:0000313" key="10">
    <source>
        <dbReference type="EMBL" id="ACK67147.1"/>
    </source>
</evidence>
<dbReference type="EMBL" id="CP001287">
    <property type="protein sequence ID" value="ACK67147.1"/>
    <property type="molecule type" value="Genomic_DNA"/>
</dbReference>
<dbReference type="InterPro" id="IPR000550">
    <property type="entry name" value="Hppk"/>
</dbReference>
<evidence type="ECO:0000256" key="1">
    <source>
        <dbReference type="ARBA" id="ARBA00000198"/>
    </source>
</evidence>
<dbReference type="Gene3D" id="3.30.70.560">
    <property type="entry name" value="7,8-Dihydro-6-hydroxymethylpterin-pyrophosphokinase HPPK"/>
    <property type="match status" value="1"/>
</dbReference>
<dbReference type="STRING" id="41431.PCC8801_3168"/>
<dbReference type="PANTHER" id="PTHR43071:SF1">
    <property type="entry name" value="2-AMINO-4-HYDROXY-6-HYDROXYMETHYLDIHYDROPTERIDINE PYROPHOSPHOKINASE"/>
    <property type="match status" value="1"/>
</dbReference>
<evidence type="ECO:0000256" key="2">
    <source>
        <dbReference type="ARBA" id="ARBA00005051"/>
    </source>
</evidence>
<evidence type="ECO:0000259" key="9">
    <source>
        <dbReference type="PROSITE" id="PS00794"/>
    </source>
</evidence>
<keyword evidence="4" id="KW-0808">Transferase</keyword>
<dbReference type="GO" id="GO:0046656">
    <property type="term" value="P:folic acid biosynthetic process"/>
    <property type="evidence" value="ECO:0007669"/>
    <property type="project" value="UniProtKB-KW"/>
</dbReference>
<dbReference type="SUPFAM" id="SSF55083">
    <property type="entry name" value="6-hydroxymethyl-7,8-dihydropterin pyrophosphokinase, HPPK"/>
    <property type="match status" value="1"/>
</dbReference>
<dbReference type="HOGENOM" id="CLU_097916_4_1_3"/>
<dbReference type="InterPro" id="IPR035907">
    <property type="entry name" value="Hppk_sf"/>
</dbReference>
<evidence type="ECO:0000256" key="5">
    <source>
        <dbReference type="ARBA" id="ARBA00022741"/>
    </source>
</evidence>
<dbReference type="AlphaFoldDB" id="B7JY45"/>
<name>B7JY45_RIPO1</name>
<evidence type="ECO:0000256" key="8">
    <source>
        <dbReference type="ARBA" id="ARBA00022909"/>
    </source>
</evidence>
<dbReference type="EC" id="2.7.6.3" evidence="3"/>
<keyword evidence="5" id="KW-0547">Nucleotide-binding</keyword>
<keyword evidence="6 10" id="KW-0418">Kinase</keyword>
<accession>B7JY45</accession>
<dbReference type="GO" id="GO:0016301">
    <property type="term" value="F:kinase activity"/>
    <property type="evidence" value="ECO:0007669"/>
    <property type="project" value="UniProtKB-KW"/>
</dbReference>
<organism evidence="10 11">
    <name type="scientific">Rippkaea orientalis (strain PCC 8801 / RF-1)</name>
    <name type="common">Cyanothece sp. (strain PCC 8801)</name>
    <dbReference type="NCBI Taxonomy" id="41431"/>
    <lineage>
        <taxon>Bacteria</taxon>
        <taxon>Bacillati</taxon>
        <taxon>Cyanobacteriota</taxon>
        <taxon>Cyanophyceae</taxon>
        <taxon>Oscillatoriophycideae</taxon>
        <taxon>Chroococcales</taxon>
        <taxon>Aphanothecaceae</taxon>
        <taxon>Rippkaea</taxon>
        <taxon>Rippkaea orientalis</taxon>
    </lineage>
</organism>
<evidence type="ECO:0000256" key="7">
    <source>
        <dbReference type="ARBA" id="ARBA00022840"/>
    </source>
</evidence>
<dbReference type="GO" id="GO:0046654">
    <property type="term" value="P:tetrahydrofolate biosynthetic process"/>
    <property type="evidence" value="ECO:0007669"/>
    <property type="project" value="UniProtKB-UniPathway"/>
</dbReference>
<dbReference type="eggNOG" id="COG0801">
    <property type="taxonomic scope" value="Bacteria"/>
</dbReference>
<proteinExistence type="predicted"/>
<evidence type="ECO:0000256" key="3">
    <source>
        <dbReference type="ARBA" id="ARBA00013253"/>
    </source>
</evidence>
<dbReference type="GO" id="GO:0003848">
    <property type="term" value="F:2-amino-4-hydroxy-6-hydroxymethyldihydropteridine diphosphokinase activity"/>
    <property type="evidence" value="ECO:0007669"/>
    <property type="project" value="UniProtKB-EC"/>
</dbReference>
<dbReference type="PANTHER" id="PTHR43071">
    <property type="entry name" value="2-AMINO-4-HYDROXY-6-HYDROXYMETHYLDIHYDROPTERIDINE PYROPHOSPHOKINASE"/>
    <property type="match status" value="1"/>
</dbReference>
<feature type="domain" description="7,8-dihydro-6-hydroxymethylpterin-pyrophosphokinase" evidence="9">
    <location>
        <begin position="86"/>
        <end position="97"/>
    </location>
</feature>
<dbReference type="NCBIfam" id="TIGR01498">
    <property type="entry name" value="folK"/>
    <property type="match status" value="1"/>
</dbReference>
<dbReference type="CDD" id="cd00483">
    <property type="entry name" value="HPPK"/>
    <property type="match status" value="1"/>
</dbReference>
<dbReference type="Pfam" id="PF01288">
    <property type="entry name" value="HPPK"/>
    <property type="match status" value="1"/>
</dbReference>
<protein>
    <recommendedName>
        <fullName evidence="3">2-amino-4-hydroxy-6-hydroxymethyldihydropteridine diphosphokinase</fullName>
        <ecNumber evidence="3">2.7.6.3</ecNumber>
    </recommendedName>
</protein>
<dbReference type="Proteomes" id="UP000008204">
    <property type="component" value="Chromosome"/>
</dbReference>
<evidence type="ECO:0000256" key="4">
    <source>
        <dbReference type="ARBA" id="ARBA00022679"/>
    </source>
</evidence>
<keyword evidence="8" id="KW-0289">Folate biosynthesis</keyword>
<dbReference type="PROSITE" id="PS00794">
    <property type="entry name" value="HPPK"/>
    <property type="match status" value="1"/>
</dbReference>
<sequence length="139" mass="15537">MNHVLLSVGSNINPVENFRAASTILAQEQILVDCTQPIVTKPHGYPHQPDFLNGAFYLKTTLDLPNLNRLLKTIEKQLGRVKTAIKSGPRTIDLDIIIWNGEIVRDEFYHYEYVYGPISELAQKHGIILQAQSVGKVGG</sequence>
<evidence type="ECO:0000313" key="11">
    <source>
        <dbReference type="Proteomes" id="UP000008204"/>
    </source>
</evidence>
<reference evidence="11" key="1">
    <citation type="journal article" date="2011" name="MBio">
        <title>Novel metabolic attributes of the genus Cyanothece, comprising a group of unicellular nitrogen-fixing Cyanobacteria.</title>
        <authorList>
            <person name="Bandyopadhyay A."/>
            <person name="Elvitigala T."/>
            <person name="Welsh E."/>
            <person name="Stockel J."/>
            <person name="Liberton M."/>
            <person name="Min H."/>
            <person name="Sherman L.A."/>
            <person name="Pakrasi H.B."/>
        </authorList>
    </citation>
    <scope>NUCLEOTIDE SEQUENCE [LARGE SCALE GENOMIC DNA]</scope>
    <source>
        <strain evidence="11">PCC 8801</strain>
    </source>
</reference>
<keyword evidence="7" id="KW-0067">ATP-binding</keyword>
<evidence type="ECO:0000256" key="6">
    <source>
        <dbReference type="ARBA" id="ARBA00022777"/>
    </source>
</evidence>
<comment type="catalytic activity">
    <reaction evidence="1">
        <text>6-hydroxymethyl-7,8-dihydropterin + ATP = (7,8-dihydropterin-6-yl)methyl diphosphate + AMP + H(+)</text>
        <dbReference type="Rhea" id="RHEA:11412"/>
        <dbReference type="ChEBI" id="CHEBI:15378"/>
        <dbReference type="ChEBI" id="CHEBI:30616"/>
        <dbReference type="ChEBI" id="CHEBI:44841"/>
        <dbReference type="ChEBI" id="CHEBI:72950"/>
        <dbReference type="ChEBI" id="CHEBI:456215"/>
        <dbReference type="EC" id="2.7.6.3"/>
    </reaction>
</comment>
<dbReference type="KEGG" id="cyp:PCC8801_3168"/>
<dbReference type="GO" id="GO:0005524">
    <property type="term" value="F:ATP binding"/>
    <property type="evidence" value="ECO:0007669"/>
    <property type="project" value="UniProtKB-KW"/>
</dbReference>
<comment type="pathway">
    <text evidence="2">Cofactor biosynthesis; tetrahydrofolate biosynthesis; 2-amino-4-hydroxy-6-hydroxymethyl-7,8-dihydropteridine diphosphate from 7,8-dihydroneopterin triphosphate: step 4/4.</text>
</comment>